<proteinExistence type="inferred from homology"/>
<dbReference type="Pfam" id="PF25917">
    <property type="entry name" value="BSH_RND"/>
    <property type="match status" value="1"/>
</dbReference>
<evidence type="ECO:0000256" key="3">
    <source>
        <dbReference type="ARBA" id="ARBA00022448"/>
    </source>
</evidence>
<dbReference type="InterPro" id="IPR006143">
    <property type="entry name" value="RND_pump_MFP"/>
</dbReference>
<dbReference type="InterPro" id="IPR058625">
    <property type="entry name" value="MdtA-like_BSH"/>
</dbReference>
<keyword evidence="6" id="KW-0732">Signal</keyword>
<feature type="domain" description="Multidrug resistance protein MdtA-like C-terminal permuted SH3" evidence="8">
    <location>
        <begin position="312"/>
        <end position="366"/>
    </location>
</feature>
<dbReference type="Gene3D" id="2.40.420.20">
    <property type="match status" value="1"/>
</dbReference>
<dbReference type="Gene3D" id="1.10.287.470">
    <property type="entry name" value="Helix hairpin bin"/>
    <property type="match status" value="2"/>
</dbReference>
<feature type="signal peptide" evidence="6">
    <location>
        <begin position="1"/>
        <end position="31"/>
    </location>
</feature>
<dbReference type="Gene3D" id="2.40.50.100">
    <property type="match status" value="2"/>
</dbReference>
<accession>A0A0G3GA51</accession>
<dbReference type="AlphaFoldDB" id="A0A0G3GA51"/>
<keyword evidence="4" id="KW-0175">Coiled coil</keyword>
<dbReference type="GO" id="GO:0015562">
    <property type="term" value="F:efflux transmembrane transporter activity"/>
    <property type="evidence" value="ECO:0007669"/>
    <property type="project" value="TreeGrafter"/>
</dbReference>
<comment type="similarity">
    <text evidence="2">Belongs to the membrane fusion protein (MFP) (TC 8.A.1) family.</text>
</comment>
<dbReference type="OrthoDB" id="9806939at2"/>
<feature type="region of interest" description="Disordered" evidence="5">
    <location>
        <begin position="369"/>
        <end position="402"/>
    </location>
</feature>
<keyword evidence="10" id="KW-1185">Reference proteome</keyword>
<gene>
    <name evidence="9" type="ORF">TVD_09845</name>
</gene>
<comment type="subcellular location">
    <subcellularLocation>
        <location evidence="1">Cell envelope</location>
    </subcellularLocation>
</comment>
<dbReference type="PATRIC" id="fig|106634.4.peg.2018"/>
<evidence type="ECO:0000256" key="2">
    <source>
        <dbReference type="ARBA" id="ARBA00009477"/>
    </source>
</evidence>
<dbReference type="NCBIfam" id="TIGR01730">
    <property type="entry name" value="RND_mfp"/>
    <property type="match status" value="1"/>
</dbReference>
<sequence length="402" mass="43131">MLARVSRRLLARTLLGTALALPLFGISAAHAAGPVLTVEPDQAATQTVSGTVVPYREVTLTAQSAGRVVDVAGAEGDRFEQGAVLVAISDDRLRAQRQAAEAEMRTAEAAIREAQMQYGREMVSPQSRSIGQMPGMGVPSMFDQMFTQPMGQVMGMGDPALDRRTDLYSRYIGVDQAQARWEQARARVTELDAAIRDTRSEAPFDGLVMHKHVEEGDTVQPGQPLVSFGHVEFLRVEAQVPVRLVSGLQEDDYVQVRLDTGDEVEARVARIFPLADPQRHTVTVKFDLPQGVRGGPGMHAAVHLPQGELSSNRVVIPRSALIPGGALPRVAVLDGEGHVRVRMVRLGGGRGDQVVVTSGLEPGMQILARPGAGVRSGQPVGRGSPDSGVGRRDGVTDPWSRM</sequence>
<dbReference type="GO" id="GO:1990281">
    <property type="term" value="C:efflux pump complex"/>
    <property type="evidence" value="ECO:0007669"/>
    <property type="project" value="TreeGrafter"/>
</dbReference>
<reference evidence="9 10" key="1">
    <citation type="submission" date="2015-04" db="EMBL/GenBank/DDBJ databases">
        <title>Complete Sequence for the Genome of the Thioalkalivibrio versutus D301.</title>
        <authorList>
            <person name="Mu T."/>
            <person name="Zhou J."/>
            <person name="Xu X."/>
        </authorList>
    </citation>
    <scope>NUCLEOTIDE SEQUENCE [LARGE SCALE GENOMIC DNA]</scope>
    <source>
        <strain evidence="9 10">D301</strain>
    </source>
</reference>
<feature type="domain" description="Multidrug resistance protein MdtA-like barrel-sandwich hybrid" evidence="7">
    <location>
        <begin position="56"/>
        <end position="224"/>
    </location>
</feature>
<evidence type="ECO:0000256" key="1">
    <source>
        <dbReference type="ARBA" id="ARBA00004196"/>
    </source>
</evidence>
<protein>
    <submittedName>
        <fullName evidence="9">RND transporter</fullName>
    </submittedName>
</protein>
<evidence type="ECO:0000256" key="5">
    <source>
        <dbReference type="SAM" id="MobiDB-lite"/>
    </source>
</evidence>
<evidence type="ECO:0000313" key="9">
    <source>
        <dbReference type="EMBL" id="AKJ95641.1"/>
    </source>
</evidence>
<dbReference type="PANTHER" id="PTHR30469">
    <property type="entry name" value="MULTIDRUG RESISTANCE PROTEIN MDTA"/>
    <property type="match status" value="1"/>
</dbReference>
<evidence type="ECO:0000259" key="8">
    <source>
        <dbReference type="Pfam" id="PF25967"/>
    </source>
</evidence>
<feature type="coiled-coil region" evidence="4">
    <location>
        <begin position="90"/>
        <end position="117"/>
    </location>
</feature>
<dbReference type="PANTHER" id="PTHR30469:SF15">
    <property type="entry name" value="HLYD FAMILY OF SECRETION PROTEINS"/>
    <property type="match status" value="1"/>
</dbReference>
<evidence type="ECO:0000256" key="4">
    <source>
        <dbReference type="SAM" id="Coils"/>
    </source>
</evidence>
<evidence type="ECO:0000259" key="7">
    <source>
        <dbReference type="Pfam" id="PF25917"/>
    </source>
</evidence>
<dbReference type="STRING" id="106634.TVD_09845"/>
<dbReference type="EMBL" id="CP011367">
    <property type="protein sequence ID" value="AKJ95641.1"/>
    <property type="molecule type" value="Genomic_DNA"/>
</dbReference>
<name>A0A0G3GA51_9GAMM</name>
<organism evidence="9 10">
    <name type="scientific">Thioalkalivibrio versutus</name>
    <dbReference type="NCBI Taxonomy" id="106634"/>
    <lineage>
        <taxon>Bacteria</taxon>
        <taxon>Pseudomonadati</taxon>
        <taxon>Pseudomonadota</taxon>
        <taxon>Gammaproteobacteria</taxon>
        <taxon>Chromatiales</taxon>
        <taxon>Ectothiorhodospiraceae</taxon>
        <taxon>Thioalkalivibrio</taxon>
    </lineage>
</organism>
<evidence type="ECO:0000256" key="6">
    <source>
        <dbReference type="SAM" id="SignalP"/>
    </source>
</evidence>
<dbReference type="Pfam" id="PF25967">
    <property type="entry name" value="RND-MFP_C"/>
    <property type="match status" value="1"/>
</dbReference>
<dbReference type="Proteomes" id="UP000064201">
    <property type="component" value="Chromosome"/>
</dbReference>
<dbReference type="SUPFAM" id="SSF111369">
    <property type="entry name" value="HlyD-like secretion proteins"/>
    <property type="match status" value="2"/>
</dbReference>
<keyword evidence="3" id="KW-0813">Transport</keyword>
<dbReference type="RefSeq" id="WP_047251511.1">
    <property type="nucleotide sequence ID" value="NZ_CP011367.1"/>
</dbReference>
<dbReference type="InterPro" id="IPR058627">
    <property type="entry name" value="MdtA-like_C"/>
</dbReference>
<dbReference type="KEGG" id="tvr:TVD_09845"/>
<feature type="chain" id="PRO_5002553860" evidence="6">
    <location>
        <begin position="32"/>
        <end position="402"/>
    </location>
</feature>
<evidence type="ECO:0000313" key="10">
    <source>
        <dbReference type="Proteomes" id="UP000064201"/>
    </source>
</evidence>
<dbReference type="Gene3D" id="2.40.30.170">
    <property type="match status" value="1"/>
</dbReference>